<dbReference type="InterPro" id="IPR013087">
    <property type="entry name" value="Znf_C2H2_type"/>
</dbReference>
<dbReference type="AlphaFoldDB" id="A0A336K7M5"/>
<dbReference type="GO" id="GO:0005634">
    <property type="term" value="C:nucleus"/>
    <property type="evidence" value="ECO:0007669"/>
    <property type="project" value="UniProtKB-SubCell"/>
</dbReference>
<evidence type="ECO:0000256" key="1">
    <source>
        <dbReference type="ARBA" id="ARBA00004123"/>
    </source>
</evidence>
<dbReference type="PROSITE" id="PS50157">
    <property type="entry name" value="ZINC_FINGER_C2H2_2"/>
    <property type="match status" value="5"/>
</dbReference>
<evidence type="ECO:0000256" key="12">
    <source>
        <dbReference type="PROSITE-ProRule" id="PRU00042"/>
    </source>
</evidence>
<evidence type="ECO:0000256" key="2">
    <source>
        <dbReference type="ARBA" id="ARBA00022723"/>
    </source>
</evidence>
<dbReference type="GO" id="GO:0007417">
    <property type="term" value="P:central nervous system development"/>
    <property type="evidence" value="ECO:0007669"/>
    <property type="project" value="UniProtKB-ARBA"/>
</dbReference>
<feature type="region of interest" description="Disordered" evidence="13">
    <location>
        <begin position="410"/>
        <end position="447"/>
    </location>
</feature>
<feature type="domain" description="C2H2-type" evidence="14">
    <location>
        <begin position="303"/>
        <end position="326"/>
    </location>
</feature>
<dbReference type="GO" id="GO:0055059">
    <property type="term" value="P:asymmetric neuroblast division"/>
    <property type="evidence" value="ECO:0007669"/>
    <property type="project" value="UniProtKB-ARBA"/>
</dbReference>
<dbReference type="SMART" id="SM00355">
    <property type="entry name" value="ZnF_C2H2"/>
    <property type="match status" value="5"/>
</dbReference>
<evidence type="ECO:0000256" key="5">
    <source>
        <dbReference type="ARBA" id="ARBA00022833"/>
    </source>
</evidence>
<dbReference type="PANTHER" id="PTHR24388:SF100">
    <property type="entry name" value="ZINC FINGER PROTEIN 423"/>
    <property type="match status" value="1"/>
</dbReference>
<evidence type="ECO:0000256" key="13">
    <source>
        <dbReference type="SAM" id="MobiDB-lite"/>
    </source>
</evidence>
<evidence type="ECO:0000256" key="11">
    <source>
        <dbReference type="ARBA" id="ARBA00073761"/>
    </source>
</evidence>
<dbReference type="GO" id="GO:0045944">
    <property type="term" value="P:positive regulation of transcription by RNA polymerase II"/>
    <property type="evidence" value="ECO:0007669"/>
    <property type="project" value="UniProtKB-ARBA"/>
</dbReference>
<evidence type="ECO:0000256" key="7">
    <source>
        <dbReference type="ARBA" id="ARBA00023125"/>
    </source>
</evidence>
<feature type="domain" description="C2H2-type" evidence="14">
    <location>
        <begin position="272"/>
        <end position="299"/>
    </location>
</feature>
<dbReference type="GO" id="GO:0000981">
    <property type="term" value="F:DNA-binding transcription factor activity, RNA polymerase II-specific"/>
    <property type="evidence" value="ECO:0007669"/>
    <property type="project" value="TreeGrafter"/>
</dbReference>
<dbReference type="GO" id="GO:0060562">
    <property type="term" value="P:epithelial tube morphogenesis"/>
    <property type="evidence" value="ECO:0007669"/>
    <property type="project" value="UniProtKB-ARBA"/>
</dbReference>
<dbReference type="FunFam" id="3.30.160.60:FF:000207">
    <property type="entry name" value="zinc finger protein SNAI2"/>
    <property type="match status" value="1"/>
</dbReference>
<dbReference type="PROSITE" id="PS00028">
    <property type="entry name" value="ZINC_FINGER_C2H2_1"/>
    <property type="match status" value="4"/>
</dbReference>
<protein>
    <recommendedName>
        <fullName evidence="11">Escargot/snail protein homolog</fullName>
    </recommendedName>
</protein>
<evidence type="ECO:0000313" key="16">
    <source>
        <dbReference type="EMBL" id="SSX20871.1"/>
    </source>
</evidence>
<sequence length="557" mass="63839">MVHEIQGVPEELYNLTQLAEVSLAAGKLPYQPRDYPGQFKQQQENTCFYQMNHNNNKNLNGYFDDKHESCHDDKVLNYSTSTKKKWKNEWEEENFYQLHNRTAYDTYDNQHTSSYYAMAPSTAANMICNTLSQQQQQQHNNNNNNTTNSYQHHLEKKYESSYGIKQSTDRHSSASTTELKMNNCDNSRRNSLVSTSSSHASASSSSSDDDSSHFSYTHKVFDRKKIRHNMDYVTNGNEDHSLTSSCMTNSSNCTNDSLSDHGSVESGAEEIHTCPECGKKYSTSSNLARHRQTHRSLQDKKARRCPQCDKVYVSMPAFAMHVRTHSQGCQCKYCGKTFSRPWLLQGHIRTHTGEKPFKCESCGKSFADKSNLRAHVQTHSNIKPYECSRCSKKFALKSYLYKHEESSCMRNHMKNGGQTEKPNRRKTKDNKQQKHNENPNPSKAPMTKISNLVKYNSEKSNNNFSNNNNNIDSQSISITKSLVKSRIREVLEENSRKSAAALANFQQNASKVGKIIDNRISVIRTVNNYNENFSPVVVEPLNYVTKPQNFYKENILT</sequence>
<evidence type="ECO:0000256" key="10">
    <source>
        <dbReference type="ARBA" id="ARBA00037948"/>
    </source>
</evidence>
<dbReference type="GO" id="GO:0008270">
    <property type="term" value="F:zinc ion binding"/>
    <property type="evidence" value="ECO:0007669"/>
    <property type="project" value="UniProtKB-KW"/>
</dbReference>
<keyword evidence="2" id="KW-0479">Metal-binding</keyword>
<dbReference type="SUPFAM" id="SSF57667">
    <property type="entry name" value="beta-beta-alpha zinc fingers"/>
    <property type="match status" value="3"/>
</dbReference>
<organism evidence="15">
    <name type="scientific">Culicoides sonorensis</name>
    <name type="common">Biting midge</name>
    <dbReference type="NCBI Taxonomy" id="179676"/>
    <lineage>
        <taxon>Eukaryota</taxon>
        <taxon>Metazoa</taxon>
        <taxon>Ecdysozoa</taxon>
        <taxon>Arthropoda</taxon>
        <taxon>Hexapoda</taxon>
        <taxon>Insecta</taxon>
        <taxon>Pterygota</taxon>
        <taxon>Neoptera</taxon>
        <taxon>Endopterygota</taxon>
        <taxon>Diptera</taxon>
        <taxon>Nematocera</taxon>
        <taxon>Chironomoidea</taxon>
        <taxon>Ceratopogonidae</taxon>
        <taxon>Ceratopogoninae</taxon>
        <taxon>Culicoides</taxon>
        <taxon>Monoculicoides</taxon>
    </lineage>
</organism>
<evidence type="ECO:0000256" key="4">
    <source>
        <dbReference type="ARBA" id="ARBA00022771"/>
    </source>
</evidence>
<keyword evidence="6" id="KW-0805">Transcription regulation</keyword>
<dbReference type="FunFam" id="3.30.160.60:FF:000322">
    <property type="entry name" value="GDNF-inducible zinc finger protein 1"/>
    <property type="match status" value="1"/>
</dbReference>
<evidence type="ECO:0000256" key="6">
    <source>
        <dbReference type="ARBA" id="ARBA00023015"/>
    </source>
</evidence>
<dbReference type="InterPro" id="IPR036236">
    <property type="entry name" value="Znf_C2H2_sf"/>
</dbReference>
<dbReference type="Pfam" id="PF00096">
    <property type="entry name" value="zf-C2H2"/>
    <property type="match status" value="3"/>
</dbReference>
<evidence type="ECO:0000256" key="3">
    <source>
        <dbReference type="ARBA" id="ARBA00022737"/>
    </source>
</evidence>
<gene>
    <name evidence="15" type="primary">CSON002789</name>
</gene>
<evidence type="ECO:0000256" key="8">
    <source>
        <dbReference type="ARBA" id="ARBA00023163"/>
    </source>
</evidence>
<accession>A0A336K7M5</accession>
<keyword evidence="8" id="KW-0804">Transcription</keyword>
<dbReference type="EMBL" id="UFQT01000146">
    <property type="protein sequence ID" value="SSX20871.1"/>
    <property type="molecule type" value="Genomic_DNA"/>
</dbReference>
<dbReference type="EMBL" id="UFQS01000146">
    <property type="protein sequence ID" value="SSX00491.1"/>
    <property type="molecule type" value="Genomic_DNA"/>
</dbReference>
<dbReference type="Gene3D" id="3.30.160.60">
    <property type="entry name" value="Classic Zinc Finger"/>
    <property type="match status" value="4"/>
</dbReference>
<feature type="domain" description="C2H2-type" evidence="14">
    <location>
        <begin position="385"/>
        <end position="412"/>
    </location>
</feature>
<dbReference type="GO" id="GO:2000177">
    <property type="term" value="P:regulation of neural precursor cell proliferation"/>
    <property type="evidence" value="ECO:0007669"/>
    <property type="project" value="UniProtKB-ARBA"/>
</dbReference>
<reference evidence="15" key="1">
    <citation type="submission" date="2018-04" db="EMBL/GenBank/DDBJ databases">
        <authorList>
            <person name="Go L.Y."/>
            <person name="Mitchell J.A."/>
        </authorList>
    </citation>
    <scope>NUCLEOTIDE SEQUENCE</scope>
    <source>
        <tissue evidence="15">Whole organism</tissue>
    </source>
</reference>
<keyword evidence="4 12" id="KW-0863">Zinc-finger</keyword>
<feature type="domain" description="C2H2-type" evidence="14">
    <location>
        <begin position="357"/>
        <end position="384"/>
    </location>
</feature>
<evidence type="ECO:0000256" key="9">
    <source>
        <dbReference type="ARBA" id="ARBA00023242"/>
    </source>
</evidence>
<feature type="compositionally biased region" description="Low complexity" evidence="13">
    <location>
        <begin position="189"/>
        <end position="206"/>
    </location>
</feature>
<evidence type="ECO:0000259" key="14">
    <source>
        <dbReference type="PROSITE" id="PS50157"/>
    </source>
</evidence>
<dbReference type="GO" id="GO:0000978">
    <property type="term" value="F:RNA polymerase II cis-regulatory region sequence-specific DNA binding"/>
    <property type="evidence" value="ECO:0007669"/>
    <property type="project" value="TreeGrafter"/>
</dbReference>
<feature type="compositionally biased region" description="Polar residues" evidence="13">
    <location>
        <begin position="173"/>
        <end position="185"/>
    </location>
</feature>
<feature type="domain" description="C2H2-type" evidence="14">
    <location>
        <begin position="329"/>
        <end position="356"/>
    </location>
</feature>
<keyword evidence="7" id="KW-0238">DNA-binding</keyword>
<evidence type="ECO:0000313" key="15">
    <source>
        <dbReference type="EMBL" id="SSX00491.1"/>
    </source>
</evidence>
<comment type="subcellular location">
    <subcellularLocation>
        <location evidence="1">Nucleus</location>
    </subcellularLocation>
</comment>
<name>A0A336K7M5_CULSO</name>
<dbReference type="FunFam" id="3.30.160.60:FF:002005">
    <property type="entry name" value="Zinc finger protein 200"/>
    <property type="match status" value="1"/>
</dbReference>
<dbReference type="InterPro" id="IPR050527">
    <property type="entry name" value="Snail/Krueppel_Znf"/>
</dbReference>
<keyword evidence="5" id="KW-0862">Zinc</keyword>
<proteinExistence type="inferred from homology"/>
<feature type="region of interest" description="Disordered" evidence="13">
    <location>
        <begin position="162"/>
        <end position="215"/>
    </location>
</feature>
<comment type="similarity">
    <text evidence="10">Belongs to the snail C2H2-type zinc-finger protein family.</text>
</comment>
<keyword evidence="3" id="KW-0677">Repeat</keyword>
<keyword evidence="9" id="KW-0539">Nucleus</keyword>
<dbReference type="PANTHER" id="PTHR24388">
    <property type="entry name" value="ZINC FINGER PROTEIN"/>
    <property type="match status" value="1"/>
</dbReference>
<reference evidence="16" key="2">
    <citation type="submission" date="2018-07" db="EMBL/GenBank/DDBJ databases">
        <authorList>
            <person name="Quirk P.G."/>
            <person name="Krulwich T.A."/>
        </authorList>
    </citation>
    <scope>NUCLEOTIDE SEQUENCE</scope>
</reference>
<dbReference type="FunFam" id="3.30.160.60:FF:000043">
    <property type="entry name" value="Scratch family zinc finger 2"/>
    <property type="match status" value="1"/>
</dbReference>
<dbReference type="VEuPathDB" id="VectorBase:CSON002789"/>